<name>A0ACC0J3R2_9ERIC</name>
<sequence>MAPTQTYNNLLVLFLCVFCLHSVTTSADSHWHKRRDHAGSRGWLNHGGYIHNGIYAHQETQISPATVSNPSLESKFKSGRKDIYARPSFCNGTMYYARSDGFMYAIKITNSSVLWKRTAKS</sequence>
<dbReference type="Proteomes" id="UP001060215">
    <property type="component" value="Chromosome 1"/>
</dbReference>
<evidence type="ECO:0000313" key="2">
    <source>
        <dbReference type="Proteomes" id="UP001060215"/>
    </source>
</evidence>
<reference evidence="1 2" key="1">
    <citation type="journal article" date="2022" name="Plant J.">
        <title>Chromosome-level genome of Camellia lanceoleosa provides a valuable resource for understanding genome evolution and self-incompatibility.</title>
        <authorList>
            <person name="Gong W."/>
            <person name="Xiao S."/>
            <person name="Wang L."/>
            <person name="Liao Z."/>
            <person name="Chang Y."/>
            <person name="Mo W."/>
            <person name="Hu G."/>
            <person name="Li W."/>
            <person name="Zhao G."/>
            <person name="Zhu H."/>
            <person name="Hu X."/>
            <person name="Ji K."/>
            <person name="Xiang X."/>
            <person name="Song Q."/>
            <person name="Yuan D."/>
            <person name="Jin S."/>
            <person name="Zhang L."/>
        </authorList>
    </citation>
    <scope>NUCLEOTIDE SEQUENCE [LARGE SCALE GENOMIC DNA]</scope>
    <source>
        <strain evidence="1">SQ_2022a</strain>
    </source>
</reference>
<proteinExistence type="predicted"/>
<comment type="caution">
    <text evidence="1">The sequence shown here is derived from an EMBL/GenBank/DDBJ whole genome shotgun (WGS) entry which is preliminary data.</text>
</comment>
<organism evidence="1 2">
    <name type="scientific">Camellia lanceoleosa</name>
    <dbReference type="NCBI Taxonomy" id="1840588"/>
    <lineage>
        <taxon>Eukaryota</taxon>
        <taxon>Viridiplantae</taxon>
        <taxon>Streptophyta</taxon>
        <taxon>Embryophyta</taxon>
        <taxon>Tracheophyta</taxon>
        <taxon>Spermatophyta</taxon>
        <taxon>Magnoliopsida</taxon>
        <taxon>eudicotyledons</taxon>
        <taxon>Gunneridae</taxon>
        <taxon>Pentapetalae</taxon>
        <taxon>asterids</taxon>
        <taxon>Ericales</taxon>
        <taxon>Theaceae</taxon>
        <taxon>Camellia</taxon>
    </lineage>
</organism>
<evidence type="ECO:0000313" key="1">
    <source>
        <dbReference type="EMBL" id="KAI8030876.1"/>
    </source>
</evidence>
<keyword evidence="2" id="KW-1185">Reference proteome</keyword>
<accession>A0ACC0J3R2</accession>
<gene>
    <name evidence="1" type="ORF">LOK49_LG01G03808</name>
</gene>
<dbReference type="EMBL" id="CM045758">
    <property type="protein sequence ID" value="KAI8030876.1"/>
    <property type="molecule type" value="Genomic_DNA"/>
</dbReference>
<protein>
    <submittedName>
        <fullName evidence="1">Uncharacterized protein</fullName>
    </submittedName>
</protein>